<reference evidence="4 5" key="1">
    <citation type="submission" date="2019-12" db="EMBL/GenBank/DDBJ databases">
        <title>Whole genome shotgun sequence of Streptomyces caniferus NBRC 15389.</title>
        <authorList>
            <person name="Ichikawa N."/>
            <person name="Kimura A."/>
            <person name="Kitahashi Y."/>
            <person name="Komaki H."/>
            <person name="Tamura T."/>
        </authorList>
    </citation>
    <scope>NUCLEOTIDE SEQUENCE [LARGE SCALE GENOMIC DNA]</scope>
    <source>
        <strain evidence="4 5">NBRC 15389</strain>
    </source>
</reference>
<dbReference type="InterPro" id="IPR010610">
    <property type="entry name" value="EryCIII-like_C"/>
</dbReference>
<dbReference type="GO" id="GO:0008194">
    <property type="term" value="F:UDP-glycosyltransferase activity"/>
    <property type="evidence" value="ECO:0007669"/>
    <property type="project" value="InterPro"/>
</dbReference>
<dbReference type="InterPro" id="IPR002213">
    <property type="entry name" value="UDP_glucos_trans"/>
</dbReference>
<dbReference type="PANTHER" id="PTHR48050">
    <property type="entry name" value="STEROL 3-BETA-GLUCOSYLTRANSFERASE"/>
    <property type="match status" value="1"/>
</dbReference>
<dbReference type="GO" id="GO:0005975">
    <property type="term" value="P:carbohydrate metabolic process"/>
    <property type="evidence" value="ECO:0007669"/>
    <property type="project" value="InterPro"/>
</dbReference>
<gene>
    <name evidence="4" type="ORF">Scani_18990</name>
</gene>
<evidence type="ECO:0000259" key="3">
    <source>
        <dbReference type="Pfam" id="PF06722"/>
    </source>
</evidence>
<evidence type="ECO:0000259" key="2">
    <source>
        <dbReference type="Pfam" id="PF03033"/>
    </source>
</evidence>
<evidence type="ECO:0000313" key="4">
    <source>
        <dbReference type="EMBL" id="GFE05631.1"/>
    </source>
</evidence>
<dbReference type="GO" id="GO:0033072">
    <property type="term" value="P:vancomycin biosynthetic process"/>
    <property type="evidence" value="ECO:0007669"/>
    <property type="project" value="UniProtKB-ARBA"/>
</dbReference>
<dbReference type="RefSeq" id="WP_344571186.1">
    <property type="nucleotide sequence ID" value="NZ_BAAATH010000041.1"/>
</dbReference>
<dbReference type="InterPro" id="IPR004276">
    <property type="entry name" value="GlycoTrans_28_N"/>
</dbReference>
<proteinExistence type="predicted"/>
<dbReference type="Pfam" id="PF03033">
    <property type="entry name" value="Glyco_transf_28"/>
    <property type="match status" value="1"/>
</dbReference>
<dbReference type="Pfam" id="PF06722">
    <property type="entry name" value="EryCIII-like_C"/>
    <property type="match status" value="1"/>
</dbReference>
<dbReference type="PANTHER" id="PTHR48050:SF13">
    <property type="entry name" value="STEROL 3-BETA-GLUCOSYLTRANSFERASE UGT80A2"/>
    <property type="match status" value="1"/>
</dbReference>
<dbReference type="Gene3D" id="3.40.50.2000">
    <property type="entry name" value="Glycogen Phosphorylase B"/>
    <property type="match status" value="2"/>
</dbReference>
<feature type="domain" description="Glycosyltransferase family 28 N-terminal" evidence="2">
    <location>
        <begin position="21"/>
        <end position="102"/>
    </location>
</feature>
<evidence type="ECO:0000313" key="5">
    <source>
        <dbReference type="Proteomes" id="UP000435837"/>
    </source>
</evidence>
<dbReference type="Proteomes" id="UP000435837">
    <property type="component" value="Unassembled WGS sequence"/>
</dbReference>
<dbReference type="GO" id="GO:0016758">
    <property type="term" value="F:hexosyltransferase activity"/>
    <property type="evidence" value="ECO:0007669"/>
    <property type="project" value="InterPro"/>
</dbReference>
<dbReference type="EMBL" id="BLIN01000003">
    <property type="protein sequence ID" value="GFE05631.1"/>
    <property type="molecule type" value="Genomic_DNA"/>
</dbReference>
<evidence type="ECO:0000256" key="1">
    <source>
        <dbReference type="ARBA" id="ARBA00022679"/>
    </source>
</evidence>
<protein>
    <submittedName>
        <fullName evidence="4">Glycosyl transferase family 1</fullName>
    </submittedName>
</protein>
<organism evidence="4 5">
    <name type="scientific">Streptomyces caniferus</name>
    <dbReference type="NCBI Taxonomy" id="285557"/>
    <lineage>
        <taxon>Bacteria</taxon>
        <taxon>Bacillati</taxon>
        <taxon>Actinomycetota</taxon>
        <taxon>Actinomycetes</taxon>
        <taxon>Kitasatosporales</taxon>
        <taxon>Streptomycetaceae</taxon>
        <taxon>Streptomyces</taxon>
    </lineage>
</organism>
<accession>A0A640S580</accession>
<sequence>MIHVESTYRRGDMVQALVYCHGSRGDVEPYLALAHALQRAGHSAVLAAPRLFLPAAEKYGVPFAPLDDEIIEFMTRPEFREVLQRSDAMTESDRKRKKELFAEVFPRTFSAVLRDMWNAAAEHGADLVVHSHNHREAAGQIAEKLGVPHVLASLYPNFVRSRSYPYWERTYSAPQPSGADENPFETLPARALAAWRADVLGLPPRADANDFRHRADGTPAPVLHGFSPHLLQPADDWPDWVHTTGFWSLPRATAWTPPDTLRDFLADGDKPLFIGFGSSLAPDPGATGRLVRDAVRRAGVRAVVVAGWGGIEIPGPAPDILTVTEVPYDWLLPRVRAAVHAGGAGALNAALEAGIPQVSCPFHKEQLMWAKHLQAAGVAPAPLLQRDLTSDGLAGALRRAVTDPDLARTATRLARQVRTEHGAERAVRVLERIHTEQSGERRAGDHA</sequence>
<name>A0A640S580_9ACTN</name>
<dbReference type="SUPFAM" id="SSF53756">
    <property type="entry name" value="UDP-Glycosyltransferase/glycogen phosphorylase"/>
    <property type="match status" value="1"/>
</dbReference>
<dbReference type="CDD" id="cd03784">
    <property type="entry name" value="GT1_Gtf-like"/>
    <property type="match status" value="1"/>
</dbReference>
<dbReference type="InterPro" id="IPR050426">
    <property type="entry name" value="Glycosyltransferase_28"/>
</dbReference>
<dbReference type="AlphaFoldDB" id="A0A640S580"/>
<keyword evidence="1 4" id="KW-0808">Transferase</keyword>
<dbReference type="FunFam" id="3.40.50.2000:FF:000009">
    <property type="entry name" value="Sterol 3-beta-glucosyltransferase UGT80A2"/>
    <property type="match status" value="1"/>
</dbReference>
<feature type="domain" description="Erythromycin biosynthesis protein CIII-like C-terminal" evidence="3">
    <location>
        <begin position="319"/>
        <end position="418"/>
    </location>
</feature>
<comment type="caution">
    <text evidence="4">The sequence shown here is derived from an EMBL/GenBank/DDBJ whole genome shotgun (WGS) entry which is preliminary data.</text>
</comment>